<dbReference type="AlphaFoldDB" id="A0A0F8ZTH4"/>
<dbReference type="Pfam" id="PF08401">
    <property type="entry name" value="ArdcN"/>
    <property type="match status" value="1"/>
</dbReference>
<dbReference type="GO" id="GO:0003697">
    <property type="term" value="F:single-stranded DNA binding"/>
    <property type="evidence" value="ECO:0007669"/>
    <property type="project" value="InterPro"/>
</dbReference>
<organism evidence="3">
    <name type="scientific">marine sediment metagenome</name>
    <dbReference type="NCBI Taxonomy" id="412755"/>
    <lineage>
        <taxon>unclassified sequences</taxon>
        <taxon>metagenomes</taxon>
        <taxon>ecological metagenomes</taxon>
    </lineage>
</organism>
<feature type="region of interest" description="Disordered" evidence="1">
    <location>
        <begin position="1"/>
        <end position="27"/>
    </location>
</feature>
<proteinExistence type="predicted"/>
<evidence type="ECO:0000313" key="3">
    <source>
        <dbReference type="EMBL" id="KKK97172.1"/>
    </source>
</evidence>
<accession>A0A0F8ZTH4</accession>
<feature type="compositionally biased region" description="Basic and acidic residues" evidence="1">
    <location>
        <begin position="16"/>
        <end position="27"/>
    </location>
</feature>
<evidence type="ECO:0000256" key="1">
    <source>
        <dbReference type="SAM" id="MobiDB-lite"/>
    </source>
</evidence>
<protein>
    <recommendedName>
        <fullName evidence="2">N-terminal domain-containing protein</fullName>
    </recommendedName>
</protein>
<dbReference type="InterPro" id="IPR013610">
    <property type="entry name" value="ArdC_N"/>
</dbReference>
<reference evidence="3" key="1">
    <citation type="journal article" date="2015" name="Nature">
        <title>Complex archaea that bridge the gap between prokaryotes and eukaryotes.</title>
        <authorList>
            <person name="Spang A."/>
            <person name="Saw J.H."/>
            <person name="Jorgensen S.L."/>
            <person name="Zaremba-Niedzwiedzka K."/>
            <person name="Martijn J."/>
            <person name="Lind A.E."/>
            <person name="van Eijk R."/>
            <person name="Schleper C."/>
            <person name="Guy L."/>
            <person name="Ettema T.J."/>
        </authorList>
    </citation>
    <scope>NUCLEOTIDE SEQUENCE</scope>
</reference>
<feature type="non-terminal residue" evidence="3">
    <location>
        <position position="176"/>
    </location>
</feature>
<name>A0A0F8ZTH4_9ZZZZ</name>
<comment type="caution">
    <text evidence="3">The sequence shown here is derived from an EMBL/GenBank/DDBJ whole genome shotgun (WGS) entry which is preliminary data.</text>
</comment>
<sequence>MTVQTKRYGKKTFTPEQKEQYKQKKETEKEEIHALYKNFLTKKTIKDFVGILAEYRQLHNYSIRNRFLVLAQAEQRHDEKFIGVLNNFRNWKEQNIQVLKGMTAYKVLVPIFAKKKNNENEVILNDQNQPKEYLHFFKLGNVFDISQTSEFENYLRERKEIDEKIMKNAEIDYNTA</sequence>
<gene>
    <name evidence="3" type="ORF">LCGC14_2655420</name>
</gene>
<feature type="domain" description="N-terminal" evidence="2">
    <location>
        <begin position="54"/>
        <end position="143"/>
    </location>
</feature>
<evidence type="ECO:0000259" key="2">
    <source>
        <dbReference type="Pfam" id="PF08401"/>
    </source>
</evidence>
<dbReference type="EMBL" id="LAZR01046168">
    <property type="protein sequence ID" value="KKK97172.1"/>
    <property type="molecule type" value="Genomic_DNA"/>
</dbReference>